<organism evidence="2 3">
    <name type="scientific">Litorivivens lipolytica</name>
    <dbReference type="NCBI Taxonomy" id="1524264"/>
    <lineage>
        <taxon>Bacteria</taxon>
        <taxon>Pseudomonadati</taxon>
        <taxon>Pseudomonadota</taxon>
        <taxon>Gammaproteobacteria</taxon>
        <taxon>Litorivivens</taxon>
    </lineage>
</organism>
<dbReference type="InterPro" id="IPR025404">
    <property type="entry name" value="DUF4130"/>
</dbReference>
<dbReference type="RefSeq" id="WP_183410998.1">
    <property type="nucleotide sequence ID" value="NZ_JACHWY010000003.1"/>
</dbReference>
<evidence type="ECO:0000313" key="3">
    <source>
        <dbReference type="Proteomes" id="UP000537130"/>
    </source>
</evidence>
<gene>
    <name evidence="2" type="ORF">FHR99_002472</name>
</gene>
<dbReference type="AlphaFoldDB" id="A0A7W4Z6F0"/>
<protein>
    <submittedName>
        <fullName evidence="2">Putative DNA metabolism protein</fullName>
    </submittedName>
</protein>
<name>A0A7W4Z6F0_9GAMM</name>
<sequence>MPTIELEEHADFQDWQPLARHLLSKQIPPDDIRWNGAATGNLFGDDDALCPDDITDASHRPSSIRISRQFIGLARFAAAHRDPQRFDVLYRLLWRLFTGERKLLQDAADPLVITANRLAKEVGRDRHKMQAFVRFRALDLKDINSDRAPTIYTAWFEPDHYILRLNADFFCRRFHNMDWTIASPYQSLHWIERKLFVGAGTDRSQLPDHDDYENYWRCYFANIFNPARLKIQAMQNEMPKKYWHNLPEAPLIQHLVKGAGQREQAMLLAPPKAAPKLPSKTRFDRERWLKKKRLNPEC</sequence>
<dbReference type="EMBL" id="JACHWY010000003">
    <property type="protein sequence ID" value="MBB3048198.1"/>
    <property type="molecule type" value="Genomic_DNA"/>
</dbReference>
<reference evidence="2 3" key="1">
    <citation type="submission" date="2020-08" db="EMBL/GenBank/DDBJ databases">
        <title>Genomic Encyclopedia of Type Strains, Phase III (KMG-III): the genomes of soil and plant-associated and newly described type strains.</title>
        <authorList>
            <person name="Whitman W."/>
        </authorList>
    </citation>
    <scope>NUCLEOTIDE SEQUENCE [LARGE SCALE GENOMIC DNA]</scope>
    <source>
        <strain evidence="2 3">CECT 8654</strain>
    </source>
</reference>
<proteinExistence type="predicted"/>
<dbReference type="NCBIfam" id="TIGR03915">
    <property type="entry name" value="SAM_7_link_chp"/>
    <property type="match status" value="1"/>
</dbReference>
<dbReference type="Proteomes" id="UP000537130">
    <property type="component" value="Unassembled WGS sequence"/>
</dbReference>
<accession>A0A7W4Z6F0</accession>
<evidence type="ECO:0000313" key="2">
    <source>
        <dbReference type="EMBL" id="MBB3048198.1"/>
    </source>
</evidence>
<dbReference type="InterPro" id="IPR023875">
    <property type="entry name" value="DNA_repair_put"/>
</dbReference>
<dbReference type="Pfam" id="PF13566">
    <property type="entry name" value="DUF4130"/>
    <property type="match status" value="1"/>
</dbReference>
<keyword evidence="3" id="KW-1185">Reference proteome</keyword>
<feature type="domain" description="DUF4130" evidence="1">
    <location>
        <begin position="83"/>
        <end position="248"/>
    </location>
</feature>
<comment type="caution">
    <text evidence="2">The sequence shown here is derived from an EMBL/GenBank/DDBJ whole genome shotgun (WGS) entry which is preliminary data.</text>
</comment>
<evidence type="ECO:0000259" key="1">
    <source>
        <dbReference type="Pfam" id="PF13566"/>
    </source>
</evidence>